<comment type="caution">
    <text evidence="4">The sequence shown here is derived from an EMBL/GenBank/DDBJ whole genome shotgun (WGS) entry which is preliminary data.</text>
</comment>
<sequence length="312" mass="36205">MSERVVTLEEICVITLLRHHTLVEDIKYVPYRLIKRVLAKLKVDQLVKLEKTNFLLIFEDDEIWYNLIRKDFDPSFSYQFTNKKNEILQYFKHVITTYAPSSACEGTDTETLKNFFRPIVAKNSQGLYRVPCRLLYEKMRDDILEKDERIAAKVRETTHRIQQEKNRIQITAMVEPPSTAANKQKTRLLESKSKVFVSSLRDSQRRRQHFNANSVNIEKRVIDRVAFGGQAGVSTITAHTPSSTRTAPVAVPDPKTHESIPTDNKKEDTPTTTTTLPQKRHVNHSPKRKRSRLFGAPKTSRIDNCNIYIHER</sequence>
<evidence type="ECO:0000313" key="5">
    <source>
        <dbReference type="Proteomes" id="UP000031516"/>
    </source>
</evidence>
<dbReference type="EMBL" id="CCBQ010000033">
    <property type="protein sequence ID" value="CDO94105.1"/>
    <property type="molecule type" value="Genomic_DNA"/>
</dbReference>
<feature type="domain" description="F-box" evidence="3">
    <location>
        <begin position="23"/>
        <end position="67"/>
    </location>
</feature>
<gene>
    <name evidence="4" type="ORF">KLDO_g2387</name>
</gene>
<dbReference type="OrthoDB" id="21513at2759"/>
<feature type="compositionally biased region" description="Basic residues" evidence="2">
    <location>
        <begin position="278"/>
        <end position="292"/>
    </location>
</feature>
<evidence type="ECO:0000256" key="2">
    <source>
        <dbReference type="SAM" id="MobiDB-lite"/>
    </source>
</evidence>
<dbReference type="PANTHER" id="PTHR15141">
    <property type="entry name" value="TRANSCRIPTION ELONGATION FACTOR B POLYPEPTIDE 3"/>
    <property type="match status" value="1"/>
</dbReference>
<dbReference type="InterPro" id="IPR051870">
    <property type="entry name" value="Elongin-A_domain"/>
</dbReference>
<evidence type="ECO:0000259" key="3">
    <source>
        <dbReference type="PROSITE" id="PS50181"/>
    </source>
</evidence>
<protein>
    <recommendedName>
        <fullName evidence="1">Elongin-A</fullName>
    </recommendedName>
</protein>
<evidence type="ECO:0000313" key="4">
    <source>
        <dbReference type="EMBL" id="CDO94105.1"/>
    </source>
</evidence>
<organism evidence="4 5">
    <name type="scientific">Kluyveromyces dobzhanskii CBS 2104</name>
    <dbReference type="NCBI Taxonomy" id="1427455"/>
    <lineage>
        <taxon>Eukaryota</taxon>
        <taxon>Fungi</taxon>
        <taxon>Dikarya</taxon>
        <taxon>Ascomycota</taxon>
        <taxon>Saccharomycotina</taxon>
        <taxon>Saccharomycetes</taxon>
        <taxon>Saccharomycetales</taxon>
        <taxon>Saccharomycetaceae</taxon>
        <taxon>Kluyveromyces</taxon>
    </lineage>
</organism>
<evidence type="ECO:0000256" key="1">
    <source>
        <dbReference type="ARBA" id="ARBA00021346"/>
    </source>
</evidence>
<dbReference type="GO" id="GO:0070449">
    <property type="term" value="C:elongin complex"/>
    <property type="evidence" value="ECO:0007669"/>
    <property type="project" value="InterPro"/>
</dbReference>
<dbReference type="InterPro" id="IPR010684">
    <property type="entry name" value="RNA_pol_II_trans_fac_SIII_A"/>
</dbReference>
<feature type="compositionally biased region" description="Basic and acidic residues" evidence="2">
    <location>
        <begin position="254"/>
        <end position="269"/>
    </location>
</feature>
<dbReference type="Pfam" id="PF06881">
    <property type="entry name" value="Elongin_A"/>
    <property type="match status" value="1"/>
</dbReference>
<feature type="region of interest" description="Disordered" evidence="2">
    <location>
        <begin position="236"/>
        <end position="298"/>
    </location>
</feature>
<dbReference type="AlphaFoldDB" id="A0A0A8L784"/>
<accession>A0A0A8L784</accession>
<feature type="compositionally biased region" description="Polar residues" evidence="2">
    <location>
        <begin position="236"/>
        <end position="246"/>
    </location>
</feature>
<keyword evidence="5" id="KW-1185">Reference proteome</keyword>
<dbReference type="PROSITE" id="PS50181">
    <property type="entry name" value="FBOX"/>
    <property type="match status" value="1"/>
</dbReference>
<dbReference type="InterPro" id="IPR001810">
    <property type="entry name" value="F-box_dom"/>
</dbReference>
<proteinExistence type="predicted"/>
<dbReference type="PANTHER" id="PTHR15141:SF76">
    <property type="entry name" value="TRANSCRIPTION ELONGATION FACTOR B POLYPEPTIDE 3"/>
    <property type="match status" value="1"/>
</dbReference>
<dbReference type="Proteomes" id="UP000031516">
    <property type="component" value="Unassembled WGS sequence"/>
</dbReference>
<reference evidence="4 5" key="1">
    <citation type="submission" date="2014-03" db="EMBL/GenBank/DDBJ databases">
        <title>The genome of Kluyveromyces dobzhanskii.</title>
        <authorList>
            <person name="Nystedt B."/>
            <person name="Astrom S."/>
        </authorList>
    </citation>
    <scope>NUCLEOTIDE SEQUENCE [LARGE SCALE GENOMIC DNA]</scope>
    <source>
        <strain evidence="4 5">CBS 2104</strain>
    </source>
</reference>
<name>A0A0A8L784_9SACH</name>
<dbReference type="Gene3D" id="6.10.250.3180">
    <property type="match status" value="1"/>
</dbReference>
<dbReference type="GO" id="GO:0006368">
    <property type="term" value="P:transcription elongation by RNA polymerase II"/>
    <property type="evidence" value="ECO:0007669"/>
    <property type="project" value="InterPro"/>
</dbReference>